<accession>A0AC61RH03</accession>
<gene>
    <name evidence="1" type="ORF">E5331_14630</name>
</gene>
<dbReference type="EMBL" id="SRYB01000025">
    <property type="protein sequence ID" value="TGY77418.1"/>
    <property type="molecule type" value="Genomic_DNA"/>
</dbReference>
<comment type="caution">
    <text evidence="1">The sequence shown here is derived from an EMBL/GenBank/DDBJ whole genome shotgun (WGS) entry which is preliminary data.</text>
</comment>
<name>A0AC61RH03_9BACT</name>
<evidence type="ECO:0000313" key="1">
    <source>
        <dbReference type="EMBL" id="TGY77418.1"/>
    </source>
</evidence>
<protein>
    <submittedName>
        <fullName evidence="1">DUF4007 family protein</fullName>
    </submittedName>
</protein>
<sequence>MSRYCFSGHESFQCKSLWLKKGYDFLLNGNRFSSPDSVAILGVGKNMVASIRFWLRAFGLIKIDEPLSVASYLFDSATGRDQYVQDINTIWLLHFLIVSTKEASLYNLLFVEYQREKKEFTKTELQNFIKRKCSVPEQKNVYNENTVRKDIGVLLKNYVSPSDLKSIEDFSSILLELNLIHKGTKGKDEEDYYVFREVSPAEISPEIILYALHYIAKGDRTISFDKLTELALTFSMPIVSLIQMIQSVEQKYPGMISFTDNSGVKNVQFLSNFESLSILDKYYEQR</sequence>
<reference evidence="1" key="1">
    <citation type="submission" date="2019-04" db="EMBL/GenBank/DDBJ databases">
        <title>Microbes associate with the intestines of laboratory mice.</title>
        <authorList>
            <person name="Navarre W."/>
            <person name="Wong E."/>
            <person name="Huang K."/>
            <person name="Tropini C."/>
            <person name="Ng K."/>
            <person name="Yu B."/>
        </authorList>
    </citation>
    <scope>NUCLEOTIDE SEQUENCE</scope>
    <source>
        <strain evidence="1">NM04_E33</strain>
    </source>
</reference>
<organism evidence="1 2">
    <name type="scientific">Lepagella muris</name>
    <dbReference type="NCBI Taxonomy" id="3032870"/>
    <lineage>
        <taxon>Bacteria</taxon>
        <taxon>Pseudomonadati</taxon>
        <taxon>Bacteroidota</taxon>
        <taxon>Bacteroidia</taxon>
        <taxon>Bacteroidales</taxon>
        <taxon>Muribaculaceae</taxon>
        <taxon>Lepagella</taxon>
    </lineage>
</organism>
<evidence type="ECO:0000313" key="2">
    <source>
        <dbReference type="Proteomes" id="UP000306319"/>
    </source>
</evidence>
<proteinExistence type="predicted"/>
<dbReference type="Proteomes" id="UP000306319">
    <property type="component" value="Unassembled WGS sequence"/>
</dbReference>
<keyword evidence="2" id="KW-1185">Reference proteome</keyword>